<feature type="compositionally biased region" description="Polar residues" evidence="1">
    <location>
        <begin position="559"/>
        <end position="589"/>
    </location>
</feature>
<feature type="compositionally biased region" description="Polar residues" evidence="1">
    <location>
        <begin position="609"/>
        <end position="618"/>
    </location>
</feature>
<proteinExistence type="predicted"/>
<sequence>MDISTHSISAGDCSKRGGSGELLRPANLPSSNFIRRPGIRRRETFENVAQKENSQRHGGINGAHEKEDRDTGYQTQNRKSSFQNQDVGYQKPTALHQNSTDDKENPEFESQGWTEWWGMSRGRSNLKTRETNLSQGTRADLSTTSAERELDFNKHYDNLRERKGAGTSLINRVKSFPRSFKLGTCEDMSSVNHTTQTLNKSHRGHSLPFKIKSDSGPTDIPEGNQSIQERIDRLFGSARGGSEWGTFPRQLSTVESKTSIQRRASFICSQKGTDSSDAETSHCFVTKSLDRARSRHTIANQIRSDRVAGGVAVITCPSKEENRLFENEENSLVNSMLGKGVDKSQEQKEAKGKTVLTTTHDQDVFQSNLKKNETEDEKKLSEGLVVPSSASVKNKIKQFEALAKKTVSQISFPRWSFSASTEADKGLDGPKKSRSVKDIAGQRELRLKEMTNGVKASAAQEKRLSWRSLSVDEGGQKIMSREVERKKLIENKNQPFEDLYQKLNQVEYNGPEENSRKTGKDLTDFFKESNPGESNQRDMASYVQLRKLTSTAGEDKSQKNFLNSTPLIPPLNQTVKASPTANKNKSPSVFIQAPKALDVDSPPGPLPPTTASQSSLTDPLSVHIKTPDLGKKHMQDLTAWVAGLHPGYMCWNDGGSVFDDDDQSTQRDEDSNYDSDSGGSSVTITSNMSQSDRRSFSVSLSELCNFAGPDFESEDEEDDWESVSRRSASVSSDMSVFSCVSTLATEELDRLLEDVRTVEDDSIKDFEDVQVVVLHKEVGVGLGFSLAGGVDQNKPVTVHKVFPSGVAAQEGTITEGDKVLSVNGTAFRQSTHREALDVLKKAKSRSMAVVVLQRDDVSIASKKVALEMNEDVAQAQPETGQQVCVHLQKNGRHLGFSLHGGFGSSEGNMPLTVKKIFYGGPIDKVFPGDEVLEIDGMSMVAMRCLEAWNFIKKLPPGSVEVVLRRPLKQT</sequence>
<evidence type="ECO:0000259" key="2">
    <source>
        <dbReference type="PROSITE" id="PS50106"/>
    </source>
</evidence>
<dbReference type="FunFam" id="2.30.42.10:FF:000122">
    <property type="entry name" value="Pro-interleukin-16"/>
    <property type="match status" value="1"/>
</dbReference>
<dbReference type="SUPFAM" id="SSF50156">
    <property type="entry name" value="PDZ domain-like"/>
    <property type="match status" value="2"/>
</dbReference>
<dbReference type="InterPro" id="IPR055287">
    <property type="entry name" value="IL-16-like"/>
</dbReference>
<dbReference type="Bgee" id="ENSORLG00000027199">
    <property type="expression patterns" value="Expressed in gastrula and 9 other cell types or tissues"/>
</dbReference>
<accession>A0A3B3HQQ7</accession>
<evidence type="ECO:0000256" key="1">
    <source>
        <dbReference type="SAM" id="MobiDB-lite"/>
    </source>
</evidence>
<name>A0A3B3HQQ7_ORYLA</name>
<keyword evidence="4" id="KW-1185">Reference proteome</keyword>
<reference evidence="3" key="2">
    <citation type="submission" date="2025-05" db="UniProtKB">
        <authorList>
            <consortium name="Ensembl"/>
        </authorList>
    </citation>
    <scope>IDENTIFICATION</scope>
    <source>
        <strain evidence="3">Hd-rR</strain>
    </source>
</reference>
<feature type="region of interest" description="Disordered" evidence="1">
    <location>
        <begin position="196"/>
        <end position="224"/>
    </location>
</feature>
<feature type="region of interest" description="Disordered" evidence="1">
    <location>
        <begin position="1"/>
        <end position="109"/>
    </location>
</feature>
<dbReference type="OrthoDB" id="42382at2759"/>
<dbReference type="SMART" id="SM00228">
    <property type="entry name" value="PDZ"/>
    <property type="match status" value="2"/>
</dbReference>
<dbReference type="CDD" id="cd06762">
    <property type="entry name" value="PDZ6_PDZD2-PDZ3_hPro-IL-16-like"/>
    <property type="match status" value="1"/>
</dbReference>
<dbReference type="GO" id="GO:0042609">
    <property type="term" value="F:CD4 receptor binding"/>
    <property type="evidence" value="ECO:0000318"/>
    <property type="project" value="GO_Central"/>
</dbReference>
<dbReference type="GeneID" id="101174372"/>
<dbReference type="GO" id="GO:0019221">
    <property type="term" value="P:cytokine-mediated signaling pathway"/>
    <property type="evidence" value="ECO:0000318"/>
    <property type="project" value="GO_Central"/>
</dbReference>
<dbReference type="Proteomes" id="UP000001038">
    <property type="component" value="Chromosome 16"/>
</dbReference>
<dbReference type="GO" id="GO:0050930">
    <property type="term" value="P:induction of positive chemotaxis"/>
    <property type="evidence" value="ECO:0007669"/>
    <property type="project" value="InterPro"/>
</dbReference>
<evidence type="ECO:0000313" key="3">
    <source>
        <dbReference type="Ensembl" id="ENSORLP00000034075.1"/>
    </source>
</evidence>
<dbReference type="Ensembl" id="ENSORLT00000027139.1">
    <property type="protein sequence ID" value="ENSORLP00000034075.1"/>
    <property type="gene ID" value="ENSORLG00000027199.1"/>
</dbReference>
<dbReference type="KEGG" id="ola:101174372"/>
<dbReference type="GO" id="GO:0050729">
    <property type="term" value="P:positive regulation of inflammatory response"/>
    <property type="evidence" value="ECO:0000318"/>
    <property type="project" value="GO_Central"/>
</dbReference>
<organism evidence="3 4">
    <name type="scientific">Oryzias latipes</name>
    <name type="common">Japanese rice fish</name>
    <name type="synonym">Japanese killifish</name>
    <dbReference type="NCBI Taxonomy" id="8090"/>
    <lineage>
        <taxon>Eukaryota</taxon>
        <taxon>Metazoa</taxon>
        <taxon>Chordata</taxon>
        <taxon>Craniata</taxon>
        <taxon>Vertebrata</taxon>
        <taxon>Euteleostomi</taxon>
        <taxon>Actinopterygii</taxon>
        <taxon>Neopterygii</taxon>
        <taxon>Teleostei</taxon>
        <taxon>Neoteleostei</taxon>
        <taxon>Acanthomorphata</taxon>
        <taxon>Ovalentaria</taxon>
        <taxon>Atherinomorphae</taxon>
        <taxon>Beloniformes</taxon>
        <taxon>Adrianichthyidae</taxon>
        <taxon>Oryziinae</taxon>
        <taxon>Oryzias</taxon>
    </lineage>
</organism>
<dbReference type="Pfam" id="PF00595">
    <property type="entry name" value="PDZ"/>
    <property type="match status" value="2"/>
</dbReference>
<dbReference type="Ensembl" id="ENSORLT00000029475.1">
    <property type="protein sequence ID" value="ENSORLP00000026134.1"/>
    <property type="gene ID" value="ENSORLG00000027199.1"/>
</dbReference>
<dbReference type="InterPro" id="IPR001478">
    <property type="entry name" value="PDZ"/>
</dbReference>
<evidence type="ECO:0000313" key="4">
    <source>
        <dbReference type="Proteomes" id="UP000001038"/>
    </source>
</evidence>
<protein>
    <recommendedName>
        <fullName evidence="2">PDZ domain-containing protein</fullName>
    </recommendedName>
</protein>
<feature type="region of interest" description="Disordered" evidence="1">
    <location>
        <begin position="554"/>
        <end position="623"/>
    </location>
</feature>
<feature type="domain" description="PDZ" evidence="2">
    <location>
        <begin position="882"/>
        <end position="966"/>
    </location>
</feature>
<dbReference type="AlphaFoldDB" id="A0A3B3HQQ7"/>
<dbReference type="GeneTree" id="ENSGT00940000156178"/>
<reference evidence="3 4" key="1">
    <citation type="journal article" date="2007" name="Nature">
        <title>The medaka draft genome and insights into vertebrate genome evolution.</title>
        <authorList>
            <person name="Kasahara M."/>
            <person name="Naruse K."/>
            <person name="Sasaki S."/>
            <person name="Nakatani Y."/>
            <person name="Qu W."/>
            <person name="Ahsan B."/>
            <person name="Yamada T."/>
            <person name="Nagayasu Y."/>
            <person name="Doi K."/>
            <person name="Kasai Y."/>
            <person name="Jindo T."/>
            <person name="Kobayashi D."/>
            <person name="Shimada A."/>
            <person name="Toyoda A."/>
            <person name="Kuroki Y."/>
            <person name="Fujiyama A."/>
            <person name="Sasaki T."/>
            <person name="Shimizu A."/>
            <person name="Asakawa S."/>
            <person name="Shimizu N."/>
            <person name="Hashimoto S."/>
            <person name="Yang J."/>
            <person name="Lee Y."/>
            <person name="Matsushima K."/>
            <person name="Sugano S."/>
            <person name="Sakaizumi M."/>
            <person name="Narita T."/>
            <person name="Ohishi K."/>
            <person name="Haga S."/>
            <person name="Ohta F."/>
            <person name="Nomoto H."/>
            <person name="Nogata K."/>
            <person name="Morishita T."/>
            <person name="Endo T."/>
            <person name="Shin-I T."/>
            <person name="Takeda H."/>
            <person name="Morishita S."/>
            <person name="Kohara Y."/>
        </authorList>
    </citation>
    <scope>NUCLEOTIDE SEQUENCE [LARGE SCALE GENOMIC DNA]</scope>
    <source>
        <strain evidence="3 4">Hd-rR</strain>
    </source>
</reference>
<dbReference type="Gene3D" id="2.30.42.10">
    <property type="match status" value="2"/>
</dbReference>
<dbReference type="InterPro" id="IPR036034">
    <property type="entry name" value="PDZ_sf"/>
</dbReference>
<feature type="region of interest" description="Disordered" evidence="1">
    <location>
        <begin position="659"/>
        <end position="688"/>
    </location>
</feature>
<dbReference type="STRING" id="8090.ENSORLP00000026134"/>
<dbReference type="PANTHER" id="PTHR48484:SF1">
    <property type="entry name" value="DENTIN SIALOPHOSPHOPROTEIN"/>
    <property type="match status" value="1"/>
</dbReference>
<dbReference type="PANTHER" id="PTHR48484">
    <property type="entry name" value="PRO-INTERLEUKIN-16"/>
    <property type="match status" value="1"/>
</dbReference>
<feature type="domain" description="PDZ" evidence="2">
    <location>
        <begin position="771"/>
        <end position="854"/>
    </location>
</feature>
<dbReference type="PROSITE" id="PS50106">
    <property type="entry name" value="PDZ"/>
    <property type="match status" value="2"/>
</dbReference>
<feature type="compositionally biased region" description="Polar residues" evidence="1">
    <location>
        <begin position="72"/>
        <end position="87"/>
    </location>
</feature>
<dbReference type="GO" id="GO:0005125">
    <property type="term" value="F:cytokine activity"/>
    <property type="evidence" value="ECO:0000318"/>
    <property type="project" value="GO_Central"/>
</dbReference>
<gene>
    <name evidence="3" type="primary">si:dkey-92i15.4</name>
</gene>